<accession>U5CNE1</accession>
<name>U5CNE1_AMBTC</name>
<gene>
    <name evidence="1" type="ORF">AMTR_s00038p00205010</name>
</gene>
<sequence length="67" mass="7525">MIRGVNFDAYENEVLRALKELVESPAMKEKMAIKDGPGENMSTLNQEELKVRENCCKAYLFIASPCG</sequence>
<organism evidence="1 2">
    <name type="scientific">Amborella trichopoda</name>
    <dbReference type="NCBI Taxonomy" id="13333"/>
    <lineage>
        <taxon>Eukaryota</taxon>
        <taxon>Viridiplantae</taxon>
        <taxon>Streptophyta</taxon>
        <taxon>Embryophyta</taxon>
        <taxon>Tracheophyta</taxon>
        <taxon>Spermatophyta</taxon>
        <taxon>Magnoliopsida</taxon>
        <taxon>Amborellales</taxon>
        <taxon>Amborellaceae</taxon>
        <taxon>Amborella</taxon>
    </lineage>
</organism>
<dbReference type="Gramene" id="ERN14656">
    <property type="protein sequence ID" value="ERN14656"/>
    <property type="gene ID" value="AMTR_s00038p00205010"/>
</dbReference>
<evidence type="ECO:0000313" key="1">
    <source>
        <dbReference type="EMBL" id="ERN14656.1"/>
    </source>
</evidence>
<dbReference type="Proteomes" id="UP000017836">
    <property type="component" value="Unassembled WGS sequence"/>
</dbReference>
<dbReference type="AlphaFoldDB" id="U5CNE1"/>
<protein>
    <submittedName>
        <fullName evidence="1">Uncharacterized protein</fullName>
    </submittedName>
</protein>
<proteinExistence type="predicted"/>
<keyword evidence="2" id="KW-1185">Reference proteome</keyword>
<dbReference type="EMBL" id="KI392532">
    <property type="protein sequence ID" value="ERN14656.1"/>
    <property type="molecule type" value="Genomic_DNA"/>
</dbReference>
<dbReference type="HOGENOM" id="CLU_2815804_0_0_1"/>
<evidence type="ECO:0000313" key="2">
    <source>
        <dbReference type="Proteomes" id="UP000017836"/>
    </source>
</evidence>
<reference evidence="2" key="1">
    <citation type="journal article" date="2013" name="Science">
        <title>The Amborella genome and the evolution of flowering plants.</title>
        <authorList>
            <consortium name="Amborella Genome Project"/>
        </authorList>
    </citation>
    <scope>NUCLEOTIDE SEQUENCE [LARGE SCALE GENOMIC DNA]</scope>
</reference>